<evidence type="ECO:0000313" key="2">
    <source>
        <dbReference type="Proteomes" id="UP000307244"/>
    </source>
</evidence>
<dbReference type="SUPFAM" id="SSF47413">
    <property type="entry name" value="lambda repressor-like DNA-binding domains"/>
    <property type="match status" value="1"/>
</dbReference>
<name>A0A4V5P043_9SPHI</name>
<proteinExistence type="predicted"/>
<dbReference type="GO" id="GO:0003677">
    <property type="term" value="F:DNA binding"/>
    <property type="evidence" value="ECO:0007669"/>
    <property type="project" value="InterPro"/>
</dbReference>
<dbReference type="AlphaFoldDB" id="A0A4V5P043"/>
<dbReference type="OrthoDB" id="770730at2"/>
<dbReference type="InterPro" id="IPR010982">
    <property type="entry name" value="Lambda_DNA-bd_dom_sf"/>
</dbReference>
<sequence length="88" mass="9907">MEKNDFISIWLEENGNPAIKELTEMNMDLAARAVKTLAYEGLSENDLAVSLDINPDKIKRWLTGRHSFSINMIKKISETLATKQGNAI</sequence>
<dbReference type="EMBL" id="SWBQ01000001">
    <property type="protein sequence ID" value="TKC09422.1"/>
    <property type="molecule type" value="Genomic_DNA"/>
</dbReference>
<dbReference type="Proteomes" id="UP000307244">
    <property type="component" value="Unassembled WGS sequence"/>
</dbReference>
<dbReference type="InterPro" id="IPR001387">
    <property type="entry name" value="Cro/C1-type_HTH"/>
</dbReference>
<dbReference type="Gene3D" id="1.10.260.40">
    <property type="entry name" value="lambda repressor-like DNA-binding domains"/>
    <property type="match status" value="1"/>
</dbReference>
<dbReference type="CDD" id="cd00093">
    <property type="entry name" value="HTH_XRE"/>
    <property type="match status" value="1"/>
</dbReference>
<reference evidence="1 2" key="1">
    <citation type="submission" date="2019-04" db="EMBL/GenBank/DDBJ databases">
        <title>Pedobacter sp. RP-3-15 sp. nov., isolated from Arctic soil.</title>
        <authorList>
            <person name="Dahal R.H."/>
            <person name="Kim D.-U."/>
        </authorList>
    </citation>
    <scope>NUCLEOTIDE SEQUENCE [LARGE SCALE GENOMIC DNA]</scope>
    <source>
        <strain evidence="1 2">RP-3-15</strain>
    </source>
</reference>
<protein>
    <submittedName>
        <fullName evidence="1">Helix-turn-helix transcriptional regulator</fullName>
    </submittedName>
</protein>
<evidence type="ECO:0000313" key="1">
    <source>
        <dbReference type="EMBL" id="TKC09422.1"/>
    </source>
</evidence>
<dbReference type="RefSeq" id="WP_136834833.1">
    <property type="nucleotide sequence ID" value="NZ_SWBQ01000001.1"/>
</dbReference>
<keyword evidence="2" id="KW-1185">Reference proteome</keyword>
<gene>
    <name evidence="1" type="ORF">FA047_04840</name>
</gene>
<accession>A0A4V5P043</accession>
<organism evidence="1 2">
    <name type="scientific">Pedobacter frigoris</name>
    <dbReference type="NCBI Taxonomy" id="2571272"/>
    <lineage>
        <taxon>Bacteria</taxon>
        <taxon>Pseudomonadati</taxon>
        <taxon>Bacteroidota</taxon>
        <taxon>Sphingobacteriia</taxon>
        <taxon>Sphingobacteriales</taxon>
        <taxon>Sphingobacteriaceae</taxon>
        <taxon>Pedobacter</taxon>
    </lineage>
</organism>
<comment type="caution">
    <text evidence="1">The sequence shown here is derived from an EMBL/GenBank/DDBJ whole genome shotgun (WGS) entry which is preliminary data.</text>
</comment>